<keyword evidence="4" id="KW-1185">Reference proteome</keyword>
<feature type="compositionally biased region" description="Polar residues" evidence="1">
    <location>
        <begin position="402"/>
        <end position="413"/>
    </location>
</feature>
<accession>A0A653C951</accession>
<dbReference type="Pfam" id="PF14529">
    <property type="entry name" value="Exo_endo_phos_2"/>
    <property type="match status" value="1"/>
</dbReference>
<proteinExistence type="predicted"/>
<dbReference type="PANTHER" id="PTHR33273:SF4">
    <property type="entry name" value="ENDONUCLEASE_EXONUCLEASE_PHOSPHATASE DOMAIN-CONTAINING PROTEIN"/>
    <property type="match status" value="1"/>
</dbReference>
<dbReference type="SUPFAM" id="SSF56219">
    <property type="entry name" value="DNase I-like"/>
    <property type="match status" value="1"/>
</dbReference>
<gene>
    <name evidence="3" type="ORF">CALMAC_LOCUS7214</name>
</gene>
<dbReference type="CDD" id="cd09077">
    <property type="entry name" value="R1-I-EN"/>
    <property type="match status" value="1"/>
</dbReference>
<dbReference type="OrthoDB" id="6780406at2759"/>
<feature type="domain" description="Endonuclease/exonuclease/phosphatase" evidence="2">
    <location>
        <begin position="86"/>
        <end position="202"/>
    </location>
</feature>
<dbReference type="InterPro" id="IPR036691">
    <property type="entry name" value="Endo/exonu/phosph_ase_sf"/>
</dbReference>
<dbReference type="AlphaFoldDB" id="A0A653C951"/>
<organism evidence="3 4">
    <name type="scientific">Callosobruchus maculatus</name>
    <name type="common">Southern cowpea weevil</name>
    <name type="synonym">Pulse bruchid</name>
    <dbReference type="NCBI Taxonomy" id="64391"/>
    <lineage>
        <taxon>Eukaryota</taxon>
        <taxon>Metazoa</taxon>
        <taxon>Ecdysozoa</taxon>
        <taxon>Arthropoda</taxon>
        <taxon>Hexapoda</taxon>
        <taxon>Insecta</taxon>
        <taxon>Pterygota</taxon>
        <taxon>Neoptera</taxon>
        <taxon>Endopterygota</taxon>
        <taxon>Coleoptera</taxon>
        <taxon>Polyphaga</taxon>
        <taxon>Cucujiformia</taxon>
        <taxon>Chrysomeloidea</taxon>
        <taxon>Chrysomelidae</taxon>
        <taxon>Bruchinae</taxon>
        <taxon>Bruchini</taxon>
        <taxon>Callosobruchus</taxon>
    </lineage>
</organism>
<protein>
    <recommendedName>
        <fullName evidence="2">Endonuclease/exonuclease/phosphatase domain-containing protein</fullName>
    </recommendedName>
</protein>
<name>A0A653C951_CALMS</name>
<dbReference type="Proteomes" id="UP000410492">
    <property type="component" value="Unassembled WGS sequence"/>
</dbReference>
<evidence type="ECO:0000313" key="4">
    <source>
        <dbReference type="Proteomes" id="UP000410492"/>
    </source>
</evidence>
<dbReference type="PANTHER" id="PTHR33273">
    <property type="entry name" value="DOMAIN-CONTAINING PROTEIN, PUTATIVE-RELATED"/>
    <property type="match status" value="1"/>
</dbReference>
<dbReference type="Gene3D" id="3.60.10.10">
    <property type="entry name" value="Endonuclease/exonuclease/phosphatase"/>
    <property type="match status" value="1"/>
</dbReference>
<evidence type="ECO:0000313" key="3">
    <source>
        <dbReference type="EMBL" id="VEN44415.1"/>
    </source>
</evidence>
<evidence type="ECO:0000256" key="1">
    <source>
        <dbReference type="SAM" id="MobiDB-lite"/>
    </source>
</evidence>
<feature type="region of interest" description="Disordered" evidence="1">
    <location>
        <begin position="402"/>
        <end position="434"/>
    </location>
</feature>
<sequence>MPNLTVLQINIDRGRAAYNLLLETAVETHSDILIVAEPSRDIVNSSVWLTDHRNNAAVRILNSKIPMYGTGGGNGYVWIDTGDSVIYSCYFSPNADVAAFEADLDHLKEDIIRSGKQAIIAGDFNAKAPEWGMPHNDRRGDILTAWIAELGLIIANEGNQPTFTRGASKSIIDITLVTERLSSRVGGWKVLEQESLSCHSYITFTIAKSGNPTAKLGQERFGWNLKKLNERHFTAQLKRGLEDSDTTTAEELTTVLSSACDRSMPRRRPCNRRSTYWWNKEIADFRKACTSARRLASRSNISEEVRFQRRQQYKEMKKTLRKMILSAKKTCWKRLLADVDQDIWGKGYQIVVKRLNASPSGVGHCKLYFYVIDIRYVSRNLARVKEVLIPLSQANKIYIRENTTPSKRSSTIQDENNDDDDENDDDLSISEADS</sequence>
<dbReference type="InterPro" id="IPR005135">
    <property type="entry name" value="Endo/exonuclease/phosphatase"/>
</dbReference>
<reference evidence="3 4" key="1">
    <citation type="submission" date="2019-01" db="EMBL/GenBank/DDBJ databases">
        <authorList>
            <person name="Sayadi A."/>
        </authorList>
    </citation>
    <scope>NUCLEOTIDE SEQUENCE [LARGE SCALE GENOMIC DNA]</scope>
</reference>
<feature type="compositionally biased region" description="Acidic residues" evidence="1">
    <location>
        <begin position="415"/>
        <end position="434"/>
    </location>
</feature>
<dbReference type="EMBL" id="CAACVG010007245">
    <property type="protein sequence ID" value="VEN44415.1"/>
    <property type="molecule type" value="Genomic_DNA"/>
</dbReference>
<evidence type="ECO:0000259" key="2">
    <source>
        <dbReference type="Pfam" id="PF14529"/>
    </source>
</evidence>
<dbReference type="GO" id="GO:0003824">
    <property type="term" value="F:catalytic activity"/>
    <property type="evidence" value="ECO:0007669"/>
    <property type="project" value="InterPro"/>
</dbReference>